<sequence>MGRPLFSTLVAPAEPAVRVAEVHTPSYQHWSYVNAFDPDADDFFEGENVVYEAFLTEEEIAAEAAAVATSVGAQVPEPQTSTSTELVNGNAPAMAISMRSRVLRAARAYMNTQEPAREDDRPELVAPADDDASSANDSSSSGRASPMEAEVGELASGMVAARRMDMDNFEYIPIAARFHEDDESSDADSDLAGLPSVPLPVSTQSQARSLPVTPTRARERRIRDTWTALDDADLSYPESPIPASAQAVPPPMTPPGSVTPRFLGWPLLPRAVDMSPSPTPNAPFGSARSVMPAYAAPPALHVHQ</sequence>
<evidence type="ECO:0000313" key="3">
    <source>
        <dbReference type="Proteomes" id="UP000308199"/>
    </source>
</evidence>
<feature type="region of interest" description="Disordered" evidence="1">
    <location>
        <begin position="112"/>
        <end position="150"/>
    </location>
</feature>
<proteinExistence type="predicted"/>
<feature type="compositionally biased region" description="Low complexity" evidence="1">
    <location>
        <begin position="133"/>
        <end position="145"/>
    </location>
</feature>
<keyword evidence="3" id="KW-1185">Reference proteome</keyword>
<gene>
    <name evidence="2" type="ORF">EW145_g6626</name>
</gene>
<dbReference type="EMBL" id="SGPK01000522">
    <property type="protein sequence ID" value="THH02989.1"/>
    <property type="molecule type" value="Genomic_DNA"/>
</dbReference>
<dbReference type="Proteomes" id="UP000308199">
    <property type="component" value="Unassembled WGS sequence"/>
</dbReference>
<reference evidence="2 3" key="1">
    <citation type="submission" date="2019-02" db="EMBL/GenBank/DDBJ databases">
        <title>Genome sequencing of the rare red list fungi Phellinidium pouzarii.</title>
        <authorList>
            <person name="Buettner E."/>
            <person name="Kellner H."/>
        </authorList>
    </citation>
    <scope>NUCLEOTIDE SEQUENCE [LARGE SCALE GENOMIC DNA]</scope>
    <source>
        <strain evidence="2 3">DSM 108285</strain>
    </source>
</reference>
<dbReference type="AlphaFoldDB" id="A0A4S4KW19"/>
<feature type="region of interest" description="Disordered" evidence="1">
    <location>
        <begin position="182"/>
        <end position="217"/>
    </location>
</feature>
<evidence type="ECO:0000313" key="2">
    <source>
        <dbReference type="EMBL" id="THH02989.1"/>
    </source>
</evidence>
<protein>
    <submittedName>
        <fullName evidence="2">Uncharacterized protein</fullName>
    </submittedName>
</protein>
<evidence type="ECO:0000256" key="1">
    <source>
        <dbReference type="SAM" id="MobiDB-lite"/>
    </source>
</evidence>
<accession>A0A4S4KW19</accession>
<name>A0A4S4KW19_9AGAM</name>
<organism evidence="2 3">
    <name type="scientific">Phellinidium pouzarii</name>
    <dbReference type="NCBI Taxonomy" id="167371"/>
    <lineage>
        <taxon>Eukaryota</taxon>
        <taxon>Fungi</taxon>
        <taxon>Dikarya</taxon>
        <taxon>Basidiomycota</taxon>
        <taxon>Agaricomycotina</taxon>
        <taxon>Agaricomycetes</taxon>
        <taxon>Hymenochaetales</taxon>
        <taxon>Hymenochaetaceae</taxon>
        <taxon>Phellinidium</taxon>
    </lineage>
</organism>
<comment type="caution">
    <text evidence="2">The sequence shown here is derived from an EMBL/GenBank/DDBJ whole genome shotgun (WGS) entry which is preliminary data.</text>
</comment>
<dbReference type="OrthoDB" id="3265863at2759"/>